<dbReference type="GO" id="GO:0003723">
    <property type="term" value="F:RNA binding"/>
    <property type="evidence" value="ECO:0007669"/>
    <property type="project" value="InterPro"/>
</dbReference>
<evidence type="ECO:0000259" key="1">
    <source>
        <dbReference type="PROSITE" id="PS51743"/>
    </source>
</evidence>
<organism evidence="2 3">
    <name type="scientific">Teladorsagia circumcincta</name>
    <name type="common">Brown stomach worm</name>
    <name type="synonym">Ostertagia circumcincta</name>
    <dbReference type="NCBI Taxonomy" id="45464"/>
    <lineage>
        <taxon>Eukaryota</taxon>
        <taxon>Metazoa</taxon>
        <taxon>Ecdysozoa</taxon>
        <taxon>Nematoda</taxon>
        <taxon>Chromadorea</taxon>
        <taxon>Rhabditida</taxon>
        <taxon>Rhabditina</taxon>
        <taxon>Rhabditomorpha</taxon>
        <taxon>Strongyloidea</taxon>
        <taxon>Trichostrongylidae</taxon>
        <taxon>Teladorsagia</taxon>
    </lineage>
</organism>
<dbReference type="OrthoDB" id="10682533at2759"/>
<dbReference type="GO" id="GO:0008174">
    <property type="term" value="F:mRNA methyltransferase activity"/>
    <property type="evidence" value="ECO:0007669"/>
    <property type="project" value="InterPro"/>
</dbReference>
<keyword evidence="3" id="KW-1185">Reference proteome</keyword>
<feature type="domain" description="Alphavirus-like MT" evidence="1">
    <location>
        <begin position="1"/>
        <end position="106"/>
    </location>
</feature>
<evidence type="ECO:0000313" key="3">
    <source>
        <dbReference type="Proteomes" id="UP000230423"/>
    </source>
</evidence>
<proteinExistence type="predicted"/>
<dbReference type="Pfam" id="PF01660">
    <property type="entry name" value="Vmethyltransf"/>
    <property type="match status" value="1"/>
</dbReference>
<dbReference type="Proteomes" id="UP000230423">
    <property type="component" value="Unassembled WGS sequence"/>
</dbReference>
<dbReference type="PROSITE" id="PS51743">
    <property type="entry name" value="ALPHAVIRUS_MT"/>
    <property type="match status" value="1"/>
</dbReference>
<sequence length="158" mass="18971">MYTRHPDHLYCHNNAEDCHFPARIGIASIYDIEFDDMAKIMDAHGLQVIYGTFIFSPMTLIYDYGMIYHLKAYYVVDREADTIAFSFVGDSSTSYCHRFSQYLMYVTRHTIRWRDKMYLYELKENRKGIQIFEFTEVTPMARVDARRLQRNIWRKCLT</sequence>
<dbReference type="InterPro" id="IPR002588">
    <property type="entry name" value="Alphavirus-like_MT_dom"/>
</dbReference>
<gene>
    <name evidence="2" type="ORF">TELCIR_18614</name>
</gene>
<reference evidence="2 3" key="1">
    <citation type="submission" date="2015-09" db="EMBL/GenBank/DDBJ databases">
        <title>Draft genome of the parasitic nematode Teladorsagia circumcincta isolate WARC Sus (inbred).</title>
        <authorList>
            <person name="Mitreva M."/>
        </authorList>
    </citation>
    <scope>NUCLEOTIDE SEQUENCE [LARGE SCALE GENOMIC DNA]</scope>
    <source>
        <strain evidence="2 3">S</strain>
    </source>
</reference>
<dbReference type="AlphaFoldDB" id="A0A2G9TPI2"/>
<name>A0A2G9TPI2_TELCI</name>
<dbReference type="GO" id="GO:0006396">
    <property type="term" value="P:RNA processing"/>
    <property type="evidence" value="ECO:0007669"/>
    <property type="project" value="InterPro"/>
</dbReference>
<evidence type="ECO:0000313" key="2">
    <source>
        <dbReference type="EMBL" id="PIO59909.1"/>
    </source>
</evidence>
<protein>
    <recommendedName>
        <fullName evidence="1">Alphavirus-like MT domain-containing protein</fullName>
    </recommendedName>
</protein>
<dbReference type="EMBL" id="KZ356600">
    <property type="protein sequence ID" value="PIO59909.1"/>
    <property type="molecule type" value="Genomic_DNA"/>
</dbReference>
<accession>A0A2G9TPI2</accession>
<dbReference type="GO" id="GO:0016556">
    <property type="term" value="P:mRNA modification"/>
    <property type="evidence" value="ECO:0007669"/>
    <property type="project" value="InterPro"/>
</dbReference>